<dbReference type="InterPro" id="IPR040892">
    <property type="entry name" value="RPN1_N"/>
</dbReference>
<organism evidence="9 10">
    <name type="scientific">Cyclocybe aegerita</name>
    <name type="common">Black poplar mushroom</name>
    <name type="synonym">Agrocybe aegerita</name>
    <dbReference type="NCBI Taxonomy" id="1973307"/>
    <lineage>
        <taxon>Eukaryota</taxon>
        <taxon>Fungi</taxon>
        <taxon>Dikarya</taxon>
        <taxon>Basidiomycota</taxon>
        <taxon>Agaricomycotina</taxon>
        <taxon>Agaricomycetes</taxon>
        <taxon>Agaricomycetidae</taxon>
        <taxon>Agaricales</taxon>
        <taxon>Agaricineae</taxon>
        <taxon>Bolbitiaceae</taxon>
        <taxon>Cyclocybe</taxon>
    </lineage>
</organism>
<dbReference type="InterPro" id="IPR002015">
    <property type="entry name" value="Proteasome/cyclosome_rpt"/>
</dbReference>
<dbReference type="InterPro" id="IPR029058">
    <property type="entry name" value="AB_hydrolase_fold"/>
</dbReference>
<comment type="function">
    <text evidence="4">Acts as a regulatory subunit of the 26 proteasome which is involved in the ATP-dependent degradation of ubiquitinated proteins.</text>
</comment>
<feature type="chain" id="PRO_5035801745" description="Fungal lipase-like domain-containing protein" evidence="6">
    <location>
        <begin position="24"/>
        <end position="1281"/>
    </location>
</feature>
<evidence type="ECO:0008006" key="11">
    <source>
        <dbReference type="Google" id="ProtNLM"/>
    </source>
</evidence>
<sequence length="1281" mass="141402">MRFVLFITATLNWLIAFASPLSADQELQPRATHQGIDQQTYDKLVLYAKYSSAAYQNHCRRPLGHTLIRELSNHGTQAFIARDDNKKEIIIAFRGTESKLDYLKDALIWRKSLHWVPGLSNVGFATAHSGFMSGFNAVGKDVLGVVSWQTSQYPSYRIVLTGHSLGGAIASLGALVVKSALPQANVVLYTYGQPRVGNTNFASYLEKMIGVNNVFRVVHTTDSVPLIFLRITGYRHFGTEYWNFKDPASPATVTRCNGGEDPNCSRSQWPIHFDTHDNYFGISDPDLIREDFAAPANPLMKRQLAFLIARAQIPLEWLQIPLTEDEAEDSFESDLQDCLFNAKLSEHFRDFGKELGVEDAKNLEDVYKSHLENTRPGISANIDSARGNLAGTFVNAFVNAGFGNDKLMVMAEEGNSWIYKNKDHGMMSAAASLGVSLLWDVDVGISHIDKYTYSAEEHIKAGALLATGLLNTGIRTEADYALNLLSEYTSNPSISLKTSSIMGLGLAYVGTHRQEILPLLLPHIADDAVSMEIASLSALALGFVFVGSQHGEISETILQTLMEKFERADKSLDEKWARFMALGLGLLYLGLQDASDATLETLKAIDHPIAQTAQILVEACSFAGTGNVLKIQSMLHQCDEHIGVSAAKKDDKEEKKDEPKKDDTFQAFAVLAISLIAIGEDIGAEMSLRQFNHLMHYGEPVIRKAVPLAIGLVSTSNPQLPILDTLSKYSHDNDLSVAINAIFAMGLVGAGTNNARLAQMLRQLAGYYQKEPDSLFMVRIAQGMVHMGKDTLDLNPFFCDRSIMNRPAVAGLLATLTAFTDTKSFILDKYHWMLYFLTPAMYPRFFITLDENLKNKPVTVRVGQAIDVVGQAGKPPLAIRFSATKLGEEFTAREEGELETKPDAEKENQPKDKLPGTIDDLRNLARQCAVFLLSHNAEPDAVDLLEELEIIEDITGLVDENTYGRVCQYMLRCVDFLVPPDDVHFLRTAHAIYVKYSKFPDALTKSRSQQLAMRSVFFILFNTAALHWLAALAFPISALLKLEPRATLQGIDQQTYDQLVLARFDQGGEFQPNLGNNCTSKLQVHVFRGQFSNHGTQAFVARDDNKKEIVVAFRGTENMLDDILKDLLIWRKSLDGVIGLSNAGSATAHSGFISAFNAVGQDMLGVVSRQASEYPSYRIVLTGHSMGGAVASLGALVVKSALPQANVVLYTYGQPRVGNGDFASYVENMIGENNIFRAVHTNDWAPLVLLPITGYRHFATEYWNFKDPASPATVAVTSIKL</sequence>
<comment type="similarity">
    <text evidence="1">Belongs to the proteasome subunit S2 family.</text>
</comment>
<evidence type="ECO:0000256" key="5">
    <source>
        <dbReference type="SAM" id="MobiDB-lite"/>
    </source>
</evidence>
<evidence type="ECO:0000259" key="8">
    <source>
        <dbReference type="Pfam" id="PF17781"/>
    </source>
</evidence>
<keyword evidence="2" id="KW-0677">Repeat</keyword>
<dbReference type="GO" id="GO:0006629">
    <property type="term" value="P:lipid metabolic process"/>
    <property type="evidence" value="ECO:0007669"/>
    <property type="project" value="InterPro"/>
</dbReference>
<dbReference type="InterPro" id="IPR011989">
    <property type="entry name" value="ARM-like"/>
</dbReference>
<dbReference type="GO" id="GO:0034515">
    <property type="term" value="C:proteasome storage granule"/>
    <property type="evidence" value="ECO:0007669"/>
    <property type="project" value="TreeGrafter"/>
</dbReference>
<dbReference type="FunFam" id="1.25.10.10:FF:000026">
    <property type="entry name" value="26S proteasome non-ATPase regulatory subunit 2"/>
    <property type="match status" value="1"/>
</dbReference>
<dbReference type="OrthoDB" id="10252509at2759"/>
<evidence type="ECO:0000259" key="7">
    <source>
        <dbReference type="Pfam" id="PF01764"/>
    </source>
</evidence>
<feature type="domain" description="RPN1 N-terminal" evidence="8">
    <location>
        <begin position="883"/>
        <end position="1004"/>
    </location>
</feature>
<evidence type="ECO:0000313" key="10">
    <source>
        <dbReference type="Proteomes" id="UP000467700"/>
    </source>
</evidence>
<accession>A0A8S0WWK8</accession>
<dbReference type="Gene3D" id="3.40.50.1820">
    <property type="entry name" value="alpha/beta hydrolase"/>
    <property type="match status" value="2"/>
</dbReference>
<dbReference type="GO" id="GO:0005634">
    <property type="term" value="C:nucleus"/>
    <property type="evidence" value="ECO:0007669"/>
    <property type="project" value="TreeGrafter"/>
</dbReference>
<reference evidence="9 10" key="1">
    <citation type="submission" date="2020-01" db="EMBL/GenBank/DDBJ databases">
        <authorList>
            <person name="Gupta K D."/>
        </authorList>
    </citation>
    <scope>NUCLEOTIDE SEQUENCE [LARGE SCALE GENOMIC DNA]</scope>
</reference>
<keyword evidence="6" id="KW-0732">Signal</keyword>
<dbReference type="Pfam" id="PF17781">
    <property type="entry name" value="RPN1_RPN2_N"/>
    <property type="match status" value="2"/>
</dbReference>
<dbReference type="SUPFAM" id="SSF48371">
    <property type="entry name" value="ARM repeat"/>
    <property type="match status" value="1"/>
</dbReference>
<dbReference type="GO" id="GO:0008540">
    <property type="term" value="C:proteasome regulatory particle, base subcomplex"/>
    <property type="evidence" value="ECO:0007669"/>
    <property type="project" value="TreeGrafter"/>
</dbReference>
<dbReference type="Pfam" id="PF01851">
    <property type="entry name" value="PC_rep"/>
    <property type="match status" value="1"/>
</dbReference>
<evidence type="ECO:0000256" key="4">
    <source>
        <dbReference type="ARBA" id="ARBA00057191"/>
    </source>
</evidence>
<dbReference type="InterPro" id="IPR002921">
    <property type="entry name" value="Fungal_lipase-type"/>
</dbReference>
<dbReference type="SUPFAM" id="SSF53474">
    <property type="entry name" value="alpha/beta-Hydrolases"/>
    <property type="match status" value="2"/>
</dbReference>
<protein>
    <recommendedName>
        <fullName evidence="11">Fungal lipase-like domain-containing protein</fullName>
    </recommendedName>
</protein>
<evidence type="ECO:0000256" key="2">
    <source>
        <dbReference type="ARBA" id="ARBA00022737"/>
    </source>
</evidence>
<evidence type="ECO:0000256" key="1">
    <source>
        <dbReference type="ARBA" id="ARBA00005460"/>
    </source>
</evidence>
<dbReference type="PANTHER" id="PTHR10943">
    <property type="entry name" value="26S PROTEASOME NON-ATPASE REGULATORY SUBUNIT"/>
    <property type="match status" value="1"/>
</dbReference>
<feature type="domain" description="Fungal lipase-type" evidence="7">
    <location>
        <begin position="1110"/>
        <end position="1248"/>
    </location>
</feature>
<gene>
    <name evidence="9" type="ORF">AAE3_LOCUS3045</name>
</gene>
<feature type="region of interest" description="Disordered" evidence="5">
    <location>
        <begin position="892"/>
        <end position="915"/>
    </location>
</feature>
<dbReference type="Pfam" id="PF01764">
    <property type="entry name" value="Lipase_3"/>
    <property type="match status" value="2"/>
</dbReference>
<dbReference type="CDD" id="cd00519">
    <property type="entry name" value="Lipase_3"/>
    <property type="match status" value="2"/>
</dbReference>
<dbReference type="InterPro" id="IPR016024">
    <property type="entry name" value="ARM-type_fold"/>
</dbReference>
<dbReference type="EMBL" id="CACVBS010000030">
    <property type="protein sequence ID" value="CAA7260568.1"/>
    <property type="molecule type" value="Genomic_DNA"/>
</dbReference>
<evidence type="ECO:0000256" key="3">
    <source>
        <dbReference type="ARBA" id="ARBA00022942"/>
    </source>
</evidence>
<dbReference type="Proteomes" id="UP000467700">
    <property type="component" value="Unassembled WGS sequence"/>
</dbReference>
<name>A0A8S0WWK8_CYCAE</name>
<proteinExistence type="inferred from homology"/>
<keyword evidence="10" id="KW-1185">Reference proteome</keyword>
<dbReference type="PANTHER" id="PTHR10943:SF1">
    <property type="entry name" value="26S PROTEASOME NON-ATPASE REGULATORY SUBUNIT 2"/>
    <property type="match status" value="1"/>
</dbReference>
<dbReference type="GO" id="GO:0043161">
    <property type="term" value="P:proteasome-mediated ubiquitin-dependent protein catabolic process"/>
    <property type="evidence" value="ECO:0007669"/>
    <property type="project" value="TreeGrafter"/>
</dbReference>
<feature type="domain" description="Fungal lipase-type" evidence="7">
    <location>
        <begin position="90"/>
        <end position="228"/>
    </location>
</feature>
<keyword evidence="3" id="KW-0647">Proteasome</keyword>
<feature type="signal peptide" evidence="6">
    <location>
        <begin position="1"/>
        <end position="23"/>
    </location>
</feature>
<comment type="caution">
    <text evidence="9">The sequence shown here is derived from an EMBL/GenBank/DDBJ whole genome shotgun (WGS) entry which is preliminary data.</text>
</comment>
<dbReference type="Gene3D" id="1.25.10.10">
    <property type="entry name" value="Leucine-rich Repeat Variant"/>
    <property type="match status" value="1"/>
</dbReference>
<evidence type="ECO:0000313" key="9">
    <source>
        <dbReference type="EMBL" id="CAA7260568.1"/>
    </source>
</evidence>
<feature type="domain" description="RPN1 N-terminal" evidence="8">
    <location>
        <begin position="282"/>
        <end position="372"/>
    </location>
</feature>
<evidence type="ECO:0000256" key="6">
    <source>
        <dbReference type="SAM" id="SignalP"/>
    </source>
</evidence>